<protein>
    <submittedName>
        <fullName evidence="3">Uncharacterized protein</fullName>
    </submittedName>
</protein>
<dbReference type="HOGENOM" id="CLU_1121187_0_0_1"/>
<gene>
    <name evidence="3" type="ORF">LOTGIDRAFT_165370</name>
</gene>
<dbReference type="GeneID" id="20240014"/>
<reference evidence="3 4" key="1">
    <citation type="journal article" date="2013" name="Nature">
        <title>Insights into bilaterian evolution from three spiralian genomes.</title>
        <authorList>
            <person name="Simakov O."/>
            <person name="Marletaz F."/>
            <person name="Cho S.J."/>
            <person name="Edsinger-Gonzales E."/>
            <person name="Havlak P."/>
            <person name="Hellsten U."/>
            <person name="Kuo D.H."/>
            <person name="Larsson T."/>
            <person name="Lv J."/>
            <person name="Arendt D."/>
            <person name="Savage R."/>
            <person name="Osoegawa K."/>
            <person name="de Jong P."/>
            <person name="Grimwood J."/>
            <person name="Chapman J.A."/>
            <person name="Shapiro H."/>
            <person name="Aerts A."/>
            <person name="Otillar R.P."/>
            <person name="Terry A.Y."/>
            <person name="Boore J.L."/>
            <person name="Grigoriev I.V."/>
            <person name="Lindberg D.R."/>
            <person name="Seaver E.C."/>
            <person name="Weisblat D.A."/>
            <person name="Putnam N.H."/>
            <person name="Rokhsar D.S."/>
        </authorList>
    </citation>
    <scope>NUCLEOTIDE SEQUENCE [LARGE SCALE GENOMIC DNA]</scope>
</reference>
<proteinExistence type="predicted"/>
<dbReference type="CTD" id="20240014"/>
<feature type="region of interest" description="Disordered" evidence="2">
    <location>
        <begin position="227"/>
        <end position="248"/>
    </location>
</feature>
<dbReference type="Proteomes" id="UP000030746">
    <property type="component" value="Unassembled WGS sequence"/>
</dbReference>
<evidence type="ECO:0000313" key="4">
    <source>
        <dbReference type="Proteomes" id="UP000030746"/>
    </source>
</evidence>
<keyword evidence="4" id="KW-1185">Reference proteome</keyword>
<organism evidence="3 4">
    <name type="scientific">Lottia gigantea</name>
    <name type="common">Giant owl limpet</name>
    <dbReference type="NCBI Taxonomy" id="225164"/>
    <lineage>
        <taxon>Eukaryota</taxon>
        <taxon>Metazoa</taxon>
        <taxon>Spiralia</taxon>
        <taxon>Lophotrochozoa</taxon>
        <taxon>Mollusca</taxon>
        <taxon>Gastropoda</taxon>
        <taxon>Patellogastropoda</taxon>
        <taxon>Lottioidea</taxon>
        <taxon>Lottiidae</taxon>
        <taxon>Lottia</taxon>
    </lineage>
</organism>
<dbReference type="AlphaFoldDB" id="V3ZW36"/>
<dbReference type="RefSeq" id="XP_009060636.1">
    <property type="nucleotide sequence ID" value="XM_009062388.1"/>
</dbReference>
<name>V3ZW36_LOTGI</name>
<feature type="coiled-coil region" evidence="1">
    <location>
        <begin position="129"/>
        <end position="163"/>
    </location>
</feature>
<evidence type="ECO:0000313" key="3">
    <source>
        <dbReference type="EMBL" id="ESO88587.1"/>
    </source>
</evidence>
<keyword evidence="1" id="KW-0175">Coiled coil</keyword>
<dbReference type="KEGG" id="lgi:LOTGIDRAFT_165370"/>
<evidence type="ECO:0000256" key="2">
    <source>
        <dbReference type="SAM" id="MobiDB-lite"/>
    </source>
</evidence>
<dbReference type="EMBL" id="KB202656">
    <property type="protein sequence ID" value="ESO88587.1"/>
    <property type="molecule type" value="Genomic_DNA"/>
</dbReference>
<sequence>MDRDAFKKVCKGQWRNQDEHGYVFLNTKKPAEMSNDWNNILKRNKEYIQAKNKVKTQVEIIRLQQLGLTENLQTQPILKSQEDIKKRLIPPKEPIRPVEPHHPEPNPYGAGTIAGAAAGGVGVANAKKAAIAEAAAKKATDEKNAAEERRHNLKMEKLAAEVEKPKTEKKGSGVGEMIGTMKEFGKSEETKKTVKQGLNKLEDSIDTGEIKVKHKAAIRITKTVLSKKADDAKAAEERTHNLALEKKA</sequence>
<accession>V3ZW36</accession>
<evidence type="ECO:0000256" key="1">
    <source>
        <dbReference type="SAM" id="Coils"/>
    </source>
</evidence>